<feature type="compositionally biased region" description="Basic and acidic residues" evidence="2">
    <location>
        <begin position="1211"/>
        <end position="1230"/>
    </location>
</feature>
<feature type="compositionally biased region" description="Basic residues" evidence="2">
    <location>
        <begin position="473"/>
        <end position="486"/>
    </location>
</feature>
<feature type="region of interest" description="Disordered" evidence="2">
    <location>
        <begin position="313"/>
        <end position="350"/>
    </location>
</feature>
<feature type="compositionally biased region" description="Polar residues" evidence="2">
    <location>
        <begin position="682"/>
        <end position="697"/>
    </location>
</feature>
<feature type="compositionally biased region" description="Basic and acidic residues" evidence="2">
    <location>
        <begin position="939"/>
        <end position="950"/>
    </location>
</feature>
<keyword evidence="4" id="KW-1185">Reference proteome</keyword>
<evidence type="ECO:0000256" key="2">
    <source>
        <dbReference type="SAM" id="MobiDB-lite"/>
    </source>
</evidence>
<evidence type="ECO:0000256" key="1">
    <source>
        <dbReference type="SAM" id="Coils"/>
    </source>
</evidence>
<feature type="compositionally biased region" description="Polar residues" evidence="2">
    <location>
        <begin position="1356"/>
        <end position="1373"/>
    </location>
</feature>
<reference evidence="3" key="1">
    <citation type="submission" date="2022-02" db="EMBL/GenBank/DDBJ databases">
        <authorList>
            <person name="King R."/>
        </authorList>
    </citation>
    <scope>NUCLEOTIDE SEQUENCE</scope>
</reference>
<feature type="compositionally biased region" description="Basic and acidic residues" evidence="2">
    <location>
        <begin position="390"/>
        <end position="401"/>
    </location>
</feature>
<feature type="coiled-coil region" evidence="1">
    <location>
        <begin position="127"/>
        <end position="194"/>
    </location>
</feature>
<feature type="compositionally biased region" description="Low complexity" evidence="2">
    <location>
        <begin position="369"/>
        <end position="380"/>
    </location>
</feature>
<feature type="compositionally biased region" description="Basic and acidic residues" evidence="2">
    <location>
        <begin position="1042"/>
        <end position="1069"/>
    </location>
</feature>
<dbReference type="Proteomes" id="UP001153321">
    <property type="component" value="Chromosome 11"/>
</dbReference>
<feature type="region of interest" description="Disordered" evidence="2">
    <location>
        <begin position="1023"/>
        <end position="1234"/>
    </location>
</feature>
<protein>
    <submittedName>
        <fullName evidence="3">Uncharacterized protein</fullName>
    </submittedName>
</protein>
<feature type="region of interest" description="Disordered" evidence="2">
    <location>
        <begin position="363"/>
        <end position="486"/>
    </location>
</feature>
<organism evidence="3 4">
    <name type="scientific">Spodoptera littoralis</name>
    <name type="common">Egyptian cotton leafworm</name>
    <dbReference type="NCBI Taxonomy" id="7109"/>
    <lineage>
        <taxon>Eukaryota</taxon>
        <taxon>Metazoa</taxon>
        <taxon>Ecdysozoa</taxon>
        <taxon>Arthropoda</taxon>
        <taxon>Hexapoda</taxon>
        <taxon>Insecta</taxon>
        <taxon>Pterygota</taxon>
        <taxon>Neoptera</taxon>
        <taxon>Endopterygota</taxon>
        <taxon>Lepidoptera</taxon>
        <taxon>Glossata</taxon>
        <taxon>Ditrysia</taxon>
        <taxon>Noctuoidea</taxon>
        <taxon>Noctuidae</taxon>
        <taxon>Amphipyrinae</taxon>
        <taxon>Spodoptera</taxon>
    </lineage>
</organism>
<gene>
    <name evidence="3" type="ORF">SPLIT_LOCUS838</name>
</gene>
<keyword evidence="1" id="KW-0175">Coiled coil</keyword>
<accession>A0A9P0MW21</accession>
<feature type="region of interest" description="Disordered" evidence="2">
    <location>
        <begin position="1326"/>
        <end position="1373"/>
    </location>
</feature>
<feature type="compositionally biased region" description="Basic and acidic residues" evidence="2">
    <location>
        <begin position="999"/>
        <end position="1008"/>
    </location>
</feature>
<feature type="region of interest" description="Disordered" evidence="2">
    <location>
        <begin position="802"/>
        <end position="1009"/>
    </location>
</feature>
<feature type="region of interest" description="Disordered" evidence="2">
    <location>
        <begin position="669"/>
        <end position="711"/>
    </location>
</feature>
<feature type="compositionally biased region" description="Basic and acidic residues" evidence="2">
    <location>
        <begin position="882"/>
        <end position="930"/>
    </location>
</feature>
<evidence type="ECO:0000313" key="4">
    <source>
        <dbReference type="Proteomes" id="UP001153321"/>
    </source>
</evidence>
<feature type="compositionally biased region" description="Basic and acidic residues" evidence="2">
    <location>
        <begin position="842"/>
        <end position="875"/>
    </location>
</feature>
<evidence type="ECO:0000313" key="3">
    <source>
        <dbReference type="EMBL" id="CAH1635476.1"/>
    </source>
</evidence>
<feature type="region of interest" description="Disordered" evidence="2">
    <location>
        <begin position="231"/>
        <end position="254"/>
    </location>
</feature>
<proteinExistence type="predicted"/>
<dbReference type="EMBL" id="LR824542">
    <property type="protein sequence ID" value="CAH1635476.1"/>
    <property type="molecule type" value="Genomic_DNA"/>
</dbReference>
<name>A0A9P0MW21_SPOLI</name>
<feature type="compositionally biased region" description="Basic and acidic residues" evidence="2">
    <location>
        <begin position="1179"/>
        <end position="1190"/>
    </location>
</feature>
<feature type="compositionally biased region" description="Polar residues" evidence="2">
    <location>
        <begin position="328"/>
        <end position="344"/>
    </location>
</feature>
<feature type="compositionally biased region" description="Basic and acidic residues" evidence="2">
    <location>
        <begin position="17"/>
        <end position="33"/>
    </location>
</feature>
<feature type="region of interest" description="Disordered" evidence="2">
    <location>
        <begin position="1"/>
        <end position="86"/>
    </location>
</feature>
<sequence length="1437" mass="159043">MTSLKENSDVTDAGNVEEEKSSKVERKEPKELAELPPSGTSLHKRRRGEPPASLSVRSPQNSDPEGPSPCTAGPSPPEEYWSPNDVELADPDTICETMLQRLRDQNDAISKRGKEVAEKTKDTIEALDQLEKLLELLDQLVTLKEHNTRLLKRLKDVNHLKRLHSAHKRIDSENEKLRSESKELELINEALDAEFESEYGQLLFGSVMGNRSMKRSGSKWKGNARFGGSLLRKQRSRSAGGDDSDVAPGTPLRRRSEGIFMKEVEKSKVSKWTRVKAAFRWEKAQWPQSAMGGAAGAVAAGAMVGAVALAGSSPSSATLANPEPRDSASLTPGSALSLTPNSSCEELRVDSGMRKSVREDGDNTFLQAPTQDDSSTSPSPNKLHKTTWSKMKDIIQQTRKESVKKKTTSTSNRGSKSSPDVVPKRRRSLSDGGDSDAPPALTLTIPSSEELESEPSHPVLRKQRSLELGARPPQHRPPRASKWTKVKRAFLTSASASVPSSPNRHSAFFTDAETEGLSSGCEASGVREEIARDYAALQSKLRREFSDRRGKLYAAARPVATEEQLSADFRKKLAEWQLKKGVKQPLPIPARQDLSEDFLKRWDEWKRMKETNSVPAWEEEAKPDEVLVQTSTGLFKFQGISRSFTRKLHEWEKSRGIAPEASTSALLRAAKARTSKVPQAPLTRTQSDGSVAPSTAGSGRLHASSLSVNDADDFDSEYEREHSLDGLDDCDGPETRGAVLVEVEDEEICTAAPLVAVSPRHTPQKPVYTYGQAEARLLCETSSAVTGTAVLQPNGAVILSDARNVKSKESSGARPKTREQNKHSEKGRRKIMRQPSIEEDAMFIRKTIEEIERGSSSRFREREATDNETRHKSPERISPVLQRKEIDRDYSPKVNKQKDNDKERIIDAKDRDSIEECKDDSKKKDSEKTNGKKKTKCRARLEREQSKPSESDTEPEVDTVTVEIPRRRKRPRRASEKPRTPPTSLHSDSEGEIFVLKLKAPEQRDHSPEVIVKTTRKIFSPVVRSGESVPRAVIPVNVEDLAEVRPLEHRNEGKKKETKSEKVKPEKTTRSKSSGDLQEAEELKKRTRPPLPSSPSSQRKPQPPKETAPSIRIMIQRYNKKINEEGHTSPVSSGASSPAWRSPSTERRRPPDMPVGVNIRNNPFLEREVQKSASACQLSRRDATSAEKRLTPAPAAGLDGVLKSHSANALHPEKTVRDIADTSSKKKEDSQETIMPTASTDTIVPNPRIQPETSSITAESLPALRHVSDVTVPTFSSYMSGEPGLFGRSISTVETSNFQDYEAAAATLSERAAKIRAARERFLASTVPMRREGTSSASDLRPGDRSSRISCESDVTESQGSSTQESAALGRSASTGMVNVDREAWQRVAEGSRREGRSHRSRFSLARLAAKLRRRDEGGAVSRLCRQSLLVQLINKH</sequence>
<feature type="compositionally biased region" description="Basic and acidic residues" evidence="2">
    <location>
        <begin position="803"/>
        <end position="824"/>
    </location>
</feature>